<reference evidence="4" key="1">
    <citation type="submission" date="2018-11" db="EMBL/GenBank/DDBJ databases">
        <authorList>
            <person name="Alioto T."/>
            <person name="Alioto T."/>
        </authorList>
    </citation>
    <scope>NUCLEOTIDE SEQUENCE</scope>
</reference>
<sequence length="545" mass="62189">MAQNISICNFCDLSGEVKWKCVNCDLILCEECKTIKHSKFKGSEYHTIIEFNRLGTKEATNAKRKLDLQRILCSSHIEETCILYCQECKIPICLSCILETHSGHKAVKIEFVYDDQYTALEKFRDAVELDLSQSAEIRRSIYERKQRDLIIYTTIKEKIMERENEMKDSVTAQAANLIQELDEIYLSDDQFITKEEDQMKKYEKDLNLKKSEVDKALNTCQAISVLKTIGKIDFKMPEKKFNELPKEQIAIFTELDPEVRINLQILKVERLVDLTEVYDTGEQIISNMKTLQNGAYMMMNDEDNTIKQFVFRDGKCEFMKSLGLAVLDLTVTMEGNILASVYDSEVIYNITDSGKENFKSIVSPRKVRGVHIFGNHTLYVGFIDSINIEGGIAIFDLKNSEYQEFKIDTDKNVPERITSDKNGDICVIQSESIYTWNGMIVSYEISPSLGQVKWMYKGHVGINKVKHFSPSDIVITSAGLVLTVDNYSNIIHVLSMNGCFLTFIGAREGVFSPMSLNMDKEGQLQIGSNKTKGESAKIYIAKFIQ</sequence>
<dbReference type="PANTHER" id="PTHR25462">
    <property type="entry name" value="BONUS, ISOFORM C-RELATED"/>
    <property type="match status" value="1"/>
</dbReference>
<dbReference type="Gene3D" id="3.30.160.60">
    <property type="entry name" value="Classic Zinc Finger"/>
    <property type="match status" value="1"/>
</dbReference>
<dbReference type="EMBL" id="UYJE01000929">
    <property type="protein sequence ID" value="VDH97639.1"/>
    <property type="molecule type" value="Genomic_DNA"/>
</dbReference>
<accession>A0A8B6BYX1</accession>
<keyword evidence="1" id="KW-0862">Zinc</keyword>
<dbReference type="SUPFAM" id="SSF57845">
    <property type="entry name" value="B-box zinc-binding domain"/>
    <property type="match status" value="1"/>
</dbReference>
<dbReference type="CDD" id="cd19756">
    <property type="entry name" value="Bbox2"/>
    <property type="match status" value="1"/>
</dbReference>
<dbReference type="GO" id="GO:0061630">
    <property type="term" value="F:ubiquitin protein ligase activity"/>
    <property type="evidence" value="ECO:0007669"/>
    <property type="project" value="TreeGrafter"/>
</dbReference>
<dbReference type="SMART" id="SM00336">
    <property type="entry name" value="BBOX"/>
    <property type="match status" value="2"/>
</dbReference>
<dbReference type="Proteomes" id="UP000596742">
    <property type="component" value="Unassembled WGS sequence"/>
</dbReference>
<keyword evidence="2" id="KW-0175">Coiled coil</keyword>
<evidence type="ECO:0000313" key="4">
    <source>
        <dbReference type="EMBL" id="VDH97639.1"/>
    </source>
</evidence>
<keyword evidence="1" id="KW-0863">Zinc-finger</keyword>
<evidence type="ECO:0000313" key="5">
    <source>
        <dbReference type="Proteomes" id="UP000596742"/>
    </source>
</evidence>
<feature type="coiled-coil region" evidence="2">
    <location>
        <begin position="160"/>
        <end position="219"/>
    </location>
</feature>
<dbReference type="InterPro" id="IPR011042">
    <property type="entry name" value="6-blade_b-propeller_TolB-like"/>
</dbReference>
<dbReference type="GO" id="GO:0006513">
    <property type="term" value="P:protein monoubiquitination"/>
    <property type="evidence" value="ECO:0007669"/>
    <property type="project" value="TreeGrafter"/>
</dbReference>
<dbReference type="SUPFAM" id="SSF101898">
    <property type="entry name" value="NHL repeat"/>
    <property type="match status" value="1"/>
</dbReference>
<comment type="caution">
    <text evidence="4">The sequence shown here is derived from an EMBL/GenBank/DDBJ whole genome shotgun (WGS) entry which is preliminary data.</text>
</comment>
<feature type="domain" description="B box-type" evidence="3">
    <location>
        <begin position="3"/>
        <end position="51"/>
    </location>
</feature>
<name>A0A8B6BYX1_MYTGA</name>
<dbReference type="GO" id="GO:0008270">
    <property type="term" value="F:zinc ion binding"/>
    <property type="evidence" value="ECO:0007669"/>
    <property type="project" value="UniProtKB-KW"/>
</dbReference>
<proteinExistence type="predicted"/>
<protein>
    <recommendedName>
        <fullName evidence="3">B box-type domain-containing protein</fullName>
    </recommendedName>
</protein>
<organism evidence="4 5">
    <name type="scientific">Mytilus galloprovincialis</name>
    <name type="common">Mediterranean mussel</name>
    <dbReference type="NCBI Taxonomy" id="29158"/>
    <lineage>
        <taxon>Eukaryota</taxon>
        <taxon>Metazoa</taxon>
        <taxon>Spiralia</taxon>
        <taxon>Lophotrochozoa</taxon>
        <taxon>Mollusca</taxon>
        <taxon>Bivalvia</taxon>
        <taxon>Autobranchia</taxon>
        <taxon>Pteriomorphia</taxon>
        <taxon>Mytilida</taxon>
        <taxon>Mytiloidea</taxon>
        <taxon>Mytilidae</taxon>
        <taxon>Mytilinae</taxon>
        <taxon>Mytilus</taxon>
    </lineage>
</organism>
<dbReference type="OrthoDB" id="6135363at2759"/>
<keyword evidence="5" id="KW-1185">Reference proteome</keyword>
<evidence type="ECO:0000259" key="3">
    <source>
        <dbReference type="PROSITE" id="PS50119"/>
    </source>
</evidence>
<dbReference type="AlphaFoldDB" id="A0A8B6BYX1"/>
<dbReference type="PANTHER" id="PTHR25462:SF229">
    <property type="entry name" value="TRANSCRIPTION INTERMEDIARY FACTOR 1-BETA"/>
    <property type="match status" value="1"/>
</dbReference>
<dbReference type="Gene3D" id="2.120.10.30">
    <property type="entry name" value="TolB, C-terminal domain"/>
    <property type="match status" value="1"/>
</dbReference>
<gene>
    <name evidence="4" type="ORF">MGAL_10B089173</name>
</gene>
<dbReference type="InterPro" id="IPR000315">
    <property type="entry name" value="Znf_B-box"/>
</dbReference>
<evidence type="ECO:0000256" key="2">
    <source>
        <dbReference type="SAM" id="Coils"/>
    </source>
</evidence>
<dbReference type="CDD" id="cd19757">
    <property type="entry name" value="Bbox1"/>
    <property type="match status" value="1"/>
</dbReference>
<evidence type="ECO:0000256" key="1">
    <source>
        <dbReference type="PROSITE-ProRule" id="PRU00024"/>
    </source>
</evidence>
<keyword evidence="1" id="KW-0479">Metal-binding</keyword>
<feature type="domain" description="B box-type" evidence="3">
    <location>
        <begin position="68"/>
        <end position="109"/>
    </location>
</feature>
<dbReference type="PROSITE" id="PS50119">
    <property type="entry name" value="ZF_BBOX"/>
    <property type="match status" value="2"/>
</dbReference>
<dbReference type="InterPro" id="IPR047153">
    <property type="entry name" value="TRIM45/56/19-like"/>
</dbReference>
<dbReference type="Pfam" id="PF00643">
    <property type="entry name" value="zf-B_box"/>
    <property type="match status" value="1"/>
</dbReference>